<keyword evidence="8" id="KW-1185">Reference proteome</keyword>
<dbReference type="GO" id="GO:0005737">
    <property type="term" value="C:cytoplasm"/>
    <property type="evidence" value="ECO:0007669"/>
    <property type="project" value="UniProtKB-SubCell"/>
</dbReference>
<organism evidence="7 8">
    <name type="scientific">Orenia metallireducens</name>
    <dbReference type="NCBI Taxonomy" id="1413210"/>
    <lineage>
        <taxon>Bacteria</taxon>
        <taxon>Bacillati</taxon>
        <taxon>Bacillota</taxon>
        <taxon>Clostridia</taxon>
        <taxon>Halanaerobiales</taxon>
        <taxon>Halobacteroidaceae</taxon>
        <taxon>Orenia</taxon>
    </lineage>
</organism>
<keyword evidence="5" id="KW-0598">Phosphotransferase system</keyword>
<dbReference type="PANTHER" id="PTHR33705:SF2">
    <property type="entry name" value="PHOSPHOCARRIER PROTEIN NPR"/>
    <property type="match status" value="1"/>
</dbReference>
<dbReference type="SUPFAM" id="SSF55594">
    <property type="entry name" value="HPr-like"/>
    <property type="match status" value="1"/>
</dbReference>
<comment type="function">
    <text evidence="1">General (non sugar-specific) component of the phosphoenolpyruvate-dependent sugar phosphotransferase system (sugar PTS). This major carbohydrate active-transport system catalyzes the phosphorylation of incoming sugar substrates concomitantly with their translocation across the cell membrane. The phosphoryl group from phosphoenolpyruvate (PEP) is transferred to the phosphoryl carrier protein HPr by enzyme I. Phospho-HPr then transfers it to the PTS EIIA domain.</text>
</comment>
<dbReference type="AlphaFoldDB" id="A0A285GCI3"/>
<dbReference type="PROSITE" id="PS51350">
    <property type="entry name" value="PTS_HPR_DOM"/>
    <property type="match status" value="1"/>
</dbReference>
<dbReference type="Proteomes" id="UP000219573">
    <property type="component" value="Unassembled WGS sequence"/>
</dbReference>
<evidence type="ECO:0000256" key="3">
    <source>
        <dbReference type="ARBA" id="ARBA00020422"/>
    </source>
</evidence>
<comment type="subcellular location">
    <subcellularLocation>
        <location evidence="2">Cytoplasm</location>
    </subcellularLocation>
</comment>
<dbReference type="PROSITE" id="PS00369">
    <property type="entry name" value="PTS_HPR_HIS"/>
    <property type="match status" value="1"/>
</dbReference>
<dbReference type="InterPro" id="IPR001020">
    <property type="entry name" value="PTS_HPr_His_P_site"/>
</dbReference>
<dbReference type="PROSITE" id="PS00589">
    <property type="entry name" value="PTS_HPR_SER"/>
    <property type="match status" value="1"/>
</dbReference>
<evidence type="ECO:0000259" key="6">
    <source>
        <dbReference type="PROSITE" id="PS51350"/>
    </source>
</evidence>
<gene>
    <name evidence="7" type="ORF">SAMN06265827_106134</name>
</gene>
<dbReference type="InterPro" id="IPR000032">
    <property type="entry name" value="HPr-like"/>
</dbReference>
<dbReference type="OrthoDB" id="9809047at2"/>
<evidence type="ECO:0000313" key="7">
    <source>
        <dbReference type="EMBL" id="SNY21175.1"/>
    </source>
</evidence>
<dbReference type="InterPro" id="IPR002114">
    <property type="entry name" value="PTS_HPr_Ser_P_site"/>
</dbReference>
<keyword evidence="4" id="KW-0963">Cytoplasm</keyword>
<evidence type="ECO:0000256" key="2">
    <source>
        <dbReference type="ARBA" id="ARBA00004496"/>
    </source>
</evidence>
<reference evidence="8" key="1">
    <citation type="submission" date="2017-09" db="EMBL/GenBank/DDBJ databases">
        <authorList>
            <person name="Varghese N."/>
            <person name="Submissions S."/>
        </authorList>
    </citation>
    <scope>NUCLEOTIDE SEQUENCE [LARGE SCALE GENOMIC DNA]</scope>
    <source>
        <strain evidence="8">MSL47</strain>
    </source>
</reference>
<dbReference type="PRINTS" id="PR00107">
    <property type="entry name" value="PHOSPHOCPHPR"/>
</dbReference>
<sequence>MATKEIKIVNETGIHARPASMLVQLANSFKEDINIIKGGKVINVKSIMGIMSLGVAYGDTLEIVSDNKSAVDQLVGLIESGFGE</sequence>
<dbReference type="Gene3D" id="3.30.1340.10">
    <property type="entry name" value="HPr-like"/>
    <property type="match status" value="1"/>
</dbReference>
<dbReference type="GO" id="GO:0009401">
    <property type="term" value="P:phosphoenolpyruvate-dependent sugar phosphotransferase system"/>
    <property type="evidence" value="ECO:0007669"/>
    <property type="project" value="UniProtKB-KW"/>
</dbReference>
<protein>
    <recommendedName>
        <fullName evidence="3">Phosphocarrier protein HPr</fullName>
    </recommendedName>
</protein>
<evidence type="ECO:0000313" key="8">
    <source>
        <dbReference type="Proteomes" id="UP000219573"/>
    </source>
</evidence>
<dbReference type="InterPro" id="IPR035895">
    <property type="entry name" value="HPr-like_sf"/>
</dbReference>
<feature type="domain" description="HPr" evidence="6">
    <location>
        <begin position="1"/>
        <end position="84"/>
    </location>
</feature>
<dbReference type="NCBIfam" id="TIGR01003">
    <property type="entry name" value="PTS_HPr_family"/>
    <property type="match status" value="1"/>
</dbReference>
<proteinExistence type="predicted"/>
<dbReference type="RefSeq" id="WP_097017159.1">
    <property type="nucleotide sequence ID" value="NZ_OBDZ01000006.1"/>
</dbReference>
<dbReference type="CDD" id="cd00367">
    <property type="entry name" value="PTS-HPr_like"/>
    <property type="match status" value="1"/>
</dbReference>
<evidence type="ECO:0000256" key="4">
    <source>
        <dbReference type="ARBA" id="ARBA00022490"/>
    </source>
</evidence>
<accession>A0A285GCI3</accession>
<dbReference type="Pfam" id="PF00381">
    <property type="entry name" value="PTS-HPr"/>
    <property type="match status" value="1"/>
</dbReference>
<evidence type="ECO:0000256" key="1">
    <source>
        <dbReference type="ARBA" id="ARBA00003681"/>
    </source>
</evidence>
<dbReference type="InterPro" id="IPR050399">
    <property type="entry name" value="HPr"/>
</dbReference>
<name>A0A285GCI3_9FIRM</name>
<evidence type="ECO:0000256" key="5">
    <source>
        <dbReference type="ARBA" id="ARBA00022683"/>
    </source>
</evidence>
<dbReference type="PANTHER" id="PTHR33705">
    <property type="entry name" value="PHOSPHOCARRIER PROTEIN HPR"/>
    <property type="match status" value="1"/>
</dbReference>
<dbReference type="EMBL" id="OBDZ01000006">
    <property type="protein sequence ID" value="SNY21175.1"/>
    <property type="molecule type" value="Genomic_DNA"/>
</dbReference>